<feature type="region of interest" description="Disordered" evidence="1">
    <location>
        <begin position="296"/>
        <end position="352"/>
    </location>
</feature>
<dbReference type="STRING" id="1798650.A2945_04710"/>
<organism evidence="2 3">
    <name type="scientific">Candidatus Liptonbacteria bacterium RIFCSPLOWO2_01_FULL_52_25</name>
    <dbReference type="NCBI Taxonomy" id="1798650"/>
    <lineage>
        <taxon>Bacteria</taxon>
        <taxon>Candidatus Liptoniibacteriota</taxon>
    </lineage>
</organism>
<feature type="compositionally biased region" description="Basic and acidic residues" evidence="1">
    <location>
        <begin position="141"/>
        <end position="163"/>
    </location>
</feature>
<protein>
    <submittedName>
        <fullName evidence="2">Uncharacterized protein</fullName>
    </submittedName>
</protein>
<dbReference type="Proteomes" id="UP000178880">
    <property type="component" value="Unassembled WGS sequence"/>
</dbReference>
<feature type="compositionally biased region" description="Pro residues" evidence="1">
    <location>
        <begin position="342"/>
        <end position="352"/>
    </location>
</feature>
<feature type="region of interest" description="Disordered" evidence="1">
    <location>
        <begin position="137"/>
        <end position="163"/>
    </location>
</feature>
<reference evidence="2 3" key="1">
    <citation type="journal article" date="2016" name="Nat. Commun.">
        <title>Thousands of microbial genomes shed light on interconnected biogeochemical processes in an aquifer system.</title>
        <authorList>
            <person name="Anantharaman K."/>
            <person name="Brown C.T."/>
            <person name="Hug L.A."/>
            <person name="Sharon I."/>
            <person name="Castelle C.J."/>
            <person name="Probst A.J."/>
            <person name="Thomas B.C."/>
            <person name="Singh A."/>
            <person name="Wilkins M.J."/>
            <person name="Karaoz U."/>
            <person name="Brodie E.L."/>
            <person name="Williams K.H."/>
            <person name="Hubbard S.S."/>
            <person name="Banfield J.F."/>
        </authorList>
    </citation>
    <scope>NUCLEOTIDE SEQUENCE [LARGE SCALE GENOMIC DNA]</scope>
</reference>
<evidence type="ECO:0000313" key="3">
    <source>
        <dbReference type="Proteomes" id="UP000178880"/>
    </source>
</evidence>
<evidence type="ECO:0000313" key="2">
    <source>
        <dbReference type="EMBL" id="OGY99244.1"/>
    </source>
</evidence>
<proteinExistence type="predicted"/>
<sequence length="352" mass="39312">MMTKKRFVIAIILAIVCSWLAREAYPQEKEKRLEQSSRIELQRVVSGEFAKTKMSLPCNKKGFKIKVGEPITDEQLRKGIDEAKGCITGEAGASVQITRLEFKGKEIEVDLNDGSVIRKTLRQKIAEKVIFSGGPVGGPDIRTDTKVERPGDRKPQPEEERARPATIILDFGRDLPDMTPEELKQLLSVFLEFSERSAGVNWVETLPPEFQEAIAEQYAVPGMSKEIVLAALASLGLPEKQRGESWEFSDDRVWLETWQYGTPPVILSIIFKDIDDSKPMQGVVLCIKRLRPGESTACRESSKINSGFLPKPHIDPKPVEPAKPPEPPEPREPSEPAAVPSREPPPSLYPRP</sequence>
<evidence type="ECO:0000256" key="1">
    <source>
        <dbReference type="SAM" id="MobiDB-lite"/>
    </source>
</evidence>
<name>A0A1G2CCZ6_9BACT</name>
<dbReference type="AlphaFoldDB" id="A0A1G2CCZ6"/>
<dbReference type="EMBL" id="MHLA01000017">
    <property type="protein sequence ID" value="OGY99244.1"/>
    <property type="molecule type" value="Genomic_DNA"/>
</dbReference>
<comment type="caution">
    <text evidence="2">The sequence shown here is derived from an EMBL/GenBank/DDBJ whole genome shotgun (WGS) entry which is preliminary data.</text>
</comment>
<accession>A0A1G2CCZ6</accession>
<gene>
    <name evidence="2" type="ORF">A2945_04710</name>
</gene>